<protein>
    <submittedName>
        <fullName evidence="8">Kinase-like domain-containing protein</fullName>
    </submittedName>
</protein>
<dbReference type="EMBL" id="KZ858959">
    <property type="protein sequence ID" value="RDW27762.1"/>
    <property type="molecule type" value="Genomic_DNA"/>
</dbReference>
<dbReference type="FunFam" id="1.10.510.10:FF:000040">
    <property type="entry name" value="Mitogen-activated protein kinase"/>
    <property type="match status" value="1"/>
</dbReference>
<evidence type="ECO:0000313" key="9">
    <source>
        <dbReference type="Proteomes" id="UP000182444"/>
    </source>
</evidence>
<dbReference type="Pfam" id="PF00069">
    <property type="entry name" value="Pkinase"/>
    <property type="match status" value="1"/>
</dbReference>
<sequence>MDFDLINVIRGPIELTNLHLQSFMYQLLCGVKYIHSGRVIHRDLKPGNLLVSRDGVVKICDFGLARGMNYDLNDKTQITAYVATRWYRAPELIMSYRNYTEAIDIWAVGCIFGELLGRHPLFQGQNPMDQLKKICKVVGIPSKPVLERMGIKKTWEVLESNMPQYTGIPYSKLFPDADFAALDLIGKLLRFDPTKRVSAVGALRHKYLANFQNSSSEAIMTSPVDFNFESLSFENLKAELEEEVRGFRREVRGIPPGGPIHPHRLYHQDYIHTR</sequence>
<reference evidence="8 10" key="2">
    <citation type="submission" date="2018-07" db="EMBL/GenBank/DDBJ databases">
        <title>Draft Genome Assemblies for Five Robust Yarrowia lipolytica Strains Exhibiting High Lipid Production and Pentose Sugar Utilization and Sugar Alcohol Secretion from Undetoxified Lignocellulosic Biomass Hydrolysates.</title>
        <authorList>
            <consortium name="DOE Joint Genome Institute"/>
            <person name="Walker C."/>
            <person name="Ryu S."/>
            <person name="Na H."/>
            <person name="Zane M."/>
            <person name="LaButti K."/>
            <person name="Lipzen A."/>
            <person name="Haridas S."/>
            <person name="Barry K."/>
            <person name="Grigoriev I.V."/>
            <person name="Quarterman J."/>
            <person name="Slininger P."/>
            <person name="Dien B."/>
            <person name="Trinh C.T."/>
        </authorList>
    </citation>
    <scope>NUCLEOTIDE SEQUENCE [LARGE SCALE GENOMIC DNA]</scope>
    <source>
        <strain evidence="8 10">YB392</strain>
    </source>
</reference>
<dbReference type="eggNOG" id="KOG0660">
    <property type="taxonomic scope" value="Eukaryota"/>
</dbReference>
<dbReference type="OMA" id="NIIMEYM"/>
<dbReference type="VEuPathDB" id="FungiDB:YALI0_E33803g"/>
<evidence type="ECO:0000256" key="5">
    <source>
        <dbReference type="ARBA" id="ARBA00022840"/>
    </source>
</evidence>
<evidence type="ECO:0000256" key="1">
    <source>
        <dbReference type="ARBA" id="ARBA00022527"/>
    </source>
</evidence>
<dbReference type="Gene3D" id="1.10.510.10">
    <property type="entry name" value="Transferase(Phosphotransferase) domain 1"/>
    <property type="match status" value="1"/>
</dbReference>
<proteinExistence type="predicted"/>
<dbReference type="InterPro" id="IPR008271">
    <property type="entry name" value="Ser/Thr_kinase_AS"/>
</dbReference>
<gene>
    <name evidence="8" type="ORF">B0I71DRAFT_78531</name>
    <name evidence="7" type="ORF">YALI1_E40089g</name>
</gene>
<dbReference type="GO" id="GO:0004674">
    <property type="term" value="F:protein serine/threonine kinase activity"/>
    <property type="evidence" value="ECO:0007669"/>
    <property type="project" value="UniProtKB-KW"/>
</dbReference>
<reference evidence="7 9" key="1">
    <citation type="journal article" date="2016" name="PLoS ONE">
        <title>Sequence Assembly of Yarrowia lipolytica Strain W29/CLIB89 Shows Transposable Element Diversity.</title>
        <authorList>
            <person name="Magnan C."/>
            <person name="Yu J."/>
            <person name="Chang I."/>
            <person name="Jahn E."/>
            <person name="Kanomata Y."/>
            <person name="Wu J."/>
            <person name="Zeller M."/>
            <person name="Oakes M."/>
            <person name="Baldi P."/>
            <person name="Sandmeyer S."/>
        </authorList>
    </citation>
    <scope>NUCLEOTIDE SEQUENCE [LARGE SCALE GENOMIC DNA]</scope>
    <source>
        <strain evidence="7">CLIB89</strain>
        <strain evidence="9">CLIB89(W29)</strain>
    </source>
</reference>
<dbReference type="InterPro" id="IPR000719">
    <property type="entry name" value="Prot_kinase_dom"/>
</dbReference>
<dbReference type="SUPFAM" id="SSF56112">
    <property type="entry name" value="Protein kinase-like (PK-like)"/>
    <property type="match status" value="1"/>
</dbReference>
<dbReference type="GO" id="GO:0009272">
    <property type="term" value="P:fungal-type cell wall biogenesis"/>
    <property type="evidence" value="ECO:0007669"/>
    <property type="project" value="UniProtKB-ARBA"/>
</dbReference>
<keyword evidence="5" id="KW-0067">ATP-binding</keyword>
<evidence type="ECO:0000256" key="3">
    <source>
        <dbReference type="ARBA" id="ARBA00022741"/>
    </source>
</evidence>
<evidence type="ECO:0000256" key="2">
    <source>
        <dbReference type="ARBA" id="ARBA00022679"/>
    </source>
</evidence>
<dbReference type="SMART" id="SM00220">
    <property type="entry name" value="S_TKc"/>
    <property type="match status" value="1"/>
</dbReference>
<keyword evidence="4 8" id="KW-0418">Kinase</keyword>
<dbReference type="InterPro" id="IPR050117">
    <property type="entry name" value="MAPK"/>
</dbReference>
<dbReference type="VEuPathDB" id="FungiDB:YALI1_E40089g"/>
<dbReference type="Proteomes" id="UP000182444">
    <property type="component" value="Chromosome 1E"/>
</dbReference>
<dbReference type="PROSITE" id="PS50011">
    <property type="entry name" value="PROTEIN_KINASE_DOM"/>
    <property type="match status" value="1"/>
</dbReference>
<dbReference type="PROSITE" id="PS00108">
    <property type="entry name" value="PROTEIN_KINASE_ST"/>
    <property type="match status" value="1"/>
</dbReference>
<evidence type="ECO:0000313" key="8">
    <source>
        <dbReference type="EMBL" id="RDW27762.1"/>
    </source>
</evidence>
<dbReference type="Proteomes" id="UP000256601">
    <property type="component" value="Unassembled WGS sequence"/>
</dbReference>
<evidence type="ECO:0000256" key="4">
    <source>
        <dbReference type="ARBA" id="ARBA00022777"/>
    </source>
</evidence>
<dbReference type="AlphaFoldDB" id="A0A1H6PYQ7"/>
<accession>A0A1H6PYQ7</accession>
<keyword evidence="2" id="KW-0808">Transferase</keyword>
<dbReference type="EMBL" id="CP017557">
    <property type="protein sequence ID" value="AOW06356.1"/>
    <property type="molecule type" value="Genomic_DNA"/>
</dbReference>
<evidence type="ECO:0000313" key="7">
    <source>
        <dbReference type="EMBL" id="AOW06356.1"/>
    </source>
</evidence>
<evidence type="ECO:0000259" key="6">
    <source>
        <dbReference type="PROSITE" id="PS50011"/>
    </source>
</evidence>
<organism evidence="7 9">
    <name type="scientific">Yarrowia lipolytica</name>
    <name type="common">Candida lipolytica</name>
    <dbReference type="NCBI Taxonomy" id="4952"/>
    <lineage>
        <taxon>Eukaryota</taxon>
        <taxon>Fungi</taxon>
        <taxon>Dikarya</taxon>
        <taxon>Ascomycota</taxon>
        <taxon>Saccharomycotina</taxon>
        <taxon>Dipodascomycetes</taxon>
        <taxon>Dipodascales</taxon>
        <taxon>Dipodascales incertae sedis</taxon>
        <taxon>Yarrowia</taxon>
    </lineage>
</organism>
<evidence type="ECO:0000313" key="10">
    <source>
        <dbReference type="Proteomes" id="UP000256601"/>
    </source>
</evidence>
<keyword evidence="3" id="KW-0547">Nucleotide-binding</keyword>
<dbReference type="InterPro" id="IPR011009">
    <property type="entry name" value="Kinase-like_dom_sf"/>
</dbReference>
<dbReference type="GeneID" id="2912513"/>
<dbReference type="KEGG" id="yli:2912513"/>
<dbReference type="GO" id="GO:0005524">
    <property type="term" value="F:ATP binding"/>
    <property type="evidence" value="ECO:0007669"/>
    <property type="project" value="UniProtKB-KW"/>
</dbReference>
<keyword evidence="1" id="KW-0723">Serine/threonine-protein kinase</keyword>
<name>A0A1H6PYQ7_YARLL</name>
<feature type="domain" description="Protein kinase" evidence="6">
    <location>
        <begin position="1"/>
        <end position="208"/>
    </location>
</feature>
<dbReference type="PANTHER" id="PTHR24055">
    <property type="entry name" value="MITOGEN-ACTIVATED PROTEIN KINASE"/>
    <property type="match status" value="1"/>
</dbReference>